<dbReference type="GO" id="GO:0042026">
    <property type="term" value="P:protein refolding"/>
    <property type="evidence" value="ECO:0007669"/>
    <property type="project" value="TreeGrafter"/>
</dbReference>
<accession>A0A0R2JB92</accession>
<evidence type="ECO:0008006" key="8">
    <source>
        <dbReference type="Google" id="ProtNLM"/>
    </source>
</evidence>
<dbReference type="Proteomes" id="UP000051655">
    <property type="component" value="Unassembled WGS sequence"/>
</dbReference>
<reference evidence="6 7" key="1">
    <citation type="journal article" date="2015" name="Genome Announc.">
        <title>Expanding the biotechnology potential of lactobacilli through comparative genomics of 213 strains and associated genera.</title>
        <authorList>
            <person name="Sun Z."/>
            <person name="Harris H.M."/>
            <person name="McCann A."/>
            <person name="Guo C."/>
            <person name="Argimon S."/>
            <person name="Zhang W."/>
            <person name="Yang X."/>
            <person name="Jeffery I.B."/>
            <person name="Cooney J.C."/>
            <person name="Kagawa T.F."/>
            <person name="Liu W."/>
            <person name="Song Y."/>
            <person name="Salvetti E."/>
            <person name="Wrobel A."/>
            <person name="Rasinkangas P."/>
            <person name="Parkhill J."/>
            <person name="Rea M.C."/>
            <person name="O'Sullivan O."/>
            <person name="Ritari J."/>
            <person name="Douillard F.P."/>
            <person name="Paul Ross R."/>
            <person name="Yang R."/>
            <person name="Briner A.E."/>
            <person name="Felis G.E."/>
            <person name="de Vos W.M."/>
            <person name="Barrangou R."/>
            <person name="Klaenhammer T.R."/>
            <person name="Caufield P.W."/>
            <person name="Cui Y."/>
            <person name="Zhang H."/>
            <person name="O'Toole P.W."/>
        </authorList>
    </citation>
    <scope>NUCLEOTIDE SEQUENCE [LARGE SCALE GENOMIC DNA]</scope>
    <source>
        <strain evidence="6 7">DSM 20593</strain>
    </source>
</reference>
<dbReference type="Gene3D" id="3.55.30.10">
    <property type="entry name" value="Hsp33 domain"/>
    <property type="match status" value="1"/>
</dbReference>
<protein>
    <recommendedName>
        <fullName evidence="8">33 kDa chaperonin</fullName>
    </recommendedName>
</protein>
<organism evidence="6 7">
    <name type="scientific">Weissella kandleri</name>
    <dbReference type="NCBI Taxonomy" id="1616"/>
    <lineage>
        <taxon>Bacteria</taxon>
        <taxon>Bacillati</taxon>
        <taxon>Bacillota</taxon>
        <taxon>Bacilli</taxon>
        <taxon>Lactobacillales</taxon>
        <taxon>Lactobacillaceae</taxon>
        <taxon>Weissella</taxon>
    </lineage>
</organism>
<dbReference type="PIRSF" id="PIRSF005261">
    <property type="entry name" value="Heat_shock_Hsp33"/>
    <property type="match status" value="1"/>
</dbReference>
<evidence type="ECO:0000256" key="4">
    <source>
        <dbReference type="ARBA" id="ARBA00023186"/>
    </source>
</evidence>
<dbReference type="AlphaFoldDB" id="A0A0R2JB92"/>
<dbReference type="GO" id="GO:0044183">
    <property type="term" value="F:protein folding chaperone"/>
    <property type="evidence" value="ECO:0007669"/>
    <property type="project" value="TreeGrafter"/>
</dbReference>
<keyword evidence="5" id="KW-0676">Redox-active center</keyword>
<dbReference type="Gene3D" id="3.90.1280.10">
    <property type="entry name" value="HSP33 redox switch-like"/>
    <property type="match status" value="1"/>
</dbReference>
<evidence type="ECO:0000256" key="5">
    <source>
        <dbReference type="ARBA" id="ARBA00023284"/>
    </source>
</evidence>
<keyword evidence="3" id="KW-1015">Disulfide bond</keyword>
<dbReference type="Pfam" id="PF01430">
    <property type="entry name" value="HSP33"/>
    <property type="match status" value="1"/>
</dbReference>
<dbReference type="STRING" id="1616.IV73_GL001257"/>
<comment type="caution">
    <text evidence="6">The sequence shown here is derived from an EMBL/GenBank/DDBJ whole genome shotgun (WGS) entry which is preliminary data.</text>
</comment>
<dbReference type="InterPro" id="IPR016153">
    <property type="entry name" value="Heat_shock_Hsp33_N"/>
</dbReference>
<evidence type="ECO:0000313" key="7">
    <source>
        <dbReference type="Proteomes" id="UP000051655"/>
    </source>
</evidence>
<evidence type="ECO:0000256" key="3">
    <source>
        <dbReference type="ARBA" id="ARBA00023157"/>
    </source>
</evidence>
<dbReference type="GO" id="GO:0005737">
    <property type="term" value="C:cytoplasm"/>
    <property type="evidence" value="ECO:0007669"/>
    <property type="project" value="InterPro"/>
</dbReference>
<keyword evidence="7" id="KW-1185">Reference proteome</keyword>
<dbReference type="PANTHER" id="PTHR30111">
    <property type="entry name" value="33 KDA CHAPERONIN"/>
    <property type="match status" value="1"/>
</dbReference>
<keyword evidence="4" id="KW-0143">Chaperone</keyword>
<dbReference type="PATRIC" id="fig|1616.3.peg.1290"/>
<keyword evidence="2" id="KW-0862">Zinc</keyword>
<gene>
    <name evidence="6" type="ORF">IV73_GL001257</name>
</gene>
<name>A0A0R2JB92_9LACO</name>
<dbReference type="PANTHER" id="PTHR30111:SF1">
    <property type="entry name" value="33 KDA CHAPERONIN"/>
    <property type="match status" value="1"/>
</dbReference>
<sequence length="300" mass="32458">MLKLLNKIKNEVKEMADTIVRAVTKDSNFRAIAMDGTQMLQKASKFHQATPLGVEILGKALISSLLVANAVLKGEERLAVTLDGQGPAGKIVIEASATGLVRGYVANPQVLADSVPAGVGTDGFLQITKEMDEESKPFTSSVQLANGRIDDDFTYYMLTSEQIPSVVMARVKIDADGQVEAAGGVIVSALPDVKEDALKQFYAAVDQMPDIADLLMKNHAPLDLLSPLFGVGQVKQLSIEEVNLYPDITKSDYARMLGTLQVSQLQEMIDDDQGAEIVDRFTGNKIQFSTAELQSILEQQ</sequence>
<dbReference type="InterPro" id="IPR016154">
    <property type="entry name" value="Heat_shock_Hsp33_C"/>
</dbReference>
<dbReference type="GO" id="GO:0051082">
    <property type="term" value="F:unfolded protein binding"/>
    <property type="evidence" value="ECO:0007669"/>
    <property type="project" value="InterPro"/>
</dbReference>
<dbReference type="EMBL" id="JQBP01000008">
    <property type="protein sequence ID" value="KRN74521.1"/>
    <property type="molecule type" value="Genomic_DNA"/>
</dbReference>
<keyword evidence="1" id="KW-0963">Cytoplasm</keyword>
<evidence type="ECO:0000256" key="1">
    <source>
        <dbReference type="ARBA" id="ARBA00022490"/>
    </source>
</evidence>
<proteinExistence type="predicted"/>
<evidence type="ECO:0000256" key="2">
    <source>
        <dbReference type="ARBA" id="ARBA00022833"/>
    </source>
</evidence>
<evidence type="ECO:0000313" key="6">
    <source>
        <dbReference type="EMBL" id="KRN74521.1"/>
    </source>
</evidence>
<dbReference type="SUPFAM" id="SSF64397">
    <property type="entry name" value="Hsp33 domain"/>
    <property type="match status" value="1"/>
</dbReference>
<dbReference type="SUPFAM" id="SSF118352">
    <property type="entry name" value="HSP33 redox switch-like"/>
    <property type="match status" value="1"/>
</dbReference>
<dbReference type="InterPro" id="IPR000397">
    <property type="entry name" value="Heat_shock_Hsp33"/>
</dbReference>